<dbReference type="GO" id="GO:0046872">
    <property type="term" value="F:metal ion binding"/>
    <property type="evidence" value="ECO:0007669"/>
    <property type="project" value="UniProtKB-KW"/>
</dbReference>
<gene>
    <name evidence="17" type="ORF">TrST_g9496</name>
</gene>
<dbReference type="GO" id="GO:0005986">
    <property type="term" value="P:sucrose biosynthetic process"/>
    <property type="evidence" value="ECO:0007669"/>
    <property type="project" value="TreeGrafter"/>
</dbReference>
<dbReference type="HAMAP" id="MF_01855">
    <property type="entry name" value="FBPase_class1"/>
    <property type="match status" value="1"/>
</dbReference>
<dbReference type="Pfam" id="PF18913">
    <property type="entry name" value="FBPase_C"/>
    <property type="match status" value="1"/>
</dbReference>
<keyword evidence="7 12" id="KW-0378">Hydrolase</keyword>
<evidence type="ECO:0000259" key="16">
    <source>
        <dbReference type="Pfam" id="PF18913"/>
    </source>
</evidence>
<dbReference type="PIRSF" id="PIRSF000904">
    <property type="entry name" value="FBPtase_SBPase"/>
    <property type="match status" value="1"/>
</dbReference>
<evidence type="ECO:0000259" key="15">
    <source>
        <dbReference type="Pfam" id="PF00316"/>
    </source>
</evidence>
<evidence type="ECO:0000256" key="1">
    <source>
        <dbReference type="ARBA" id="ARBA00001273"/>
    </source>
</evidence>
<evidence type="ECO:0000256" key="12">
    <source>
        <dbReference type="RuleBase" id="RU000508"/>
    </source>
</evidence>
<dbReference type="PANTHER" id="PTHR11556">
    <property type="entry name" value="FRUCTOSE-1,6-BISPHOSPHATASE-RELATED"/>
    <property type="match status" value="1"/>
</dbReference>
<comment type="pathway">
    <text evidence="10">Carbohydrate biosynthesis.</text>
</comment>
<evidence type="ECO:0000313" key="18">
    <source>
        <dbReference type="Proteomes" id="UP001165085"/>
    </source>
</evidence>
<feature type="domain" description="Fructose-1-6-bisphosphatase class 1 C-terminal" evidence="16">
    <location>
        <begin position="320"/>
        <end position="451"/>
    </location>
</feature>
<keyword evidence="8" id="KW-0460">Magnesium</keyword>
<evidence type="ECO:0000256" key="4">
    <source>
        <dbReference type="ARBA" id="ARBA00011881"/>
    </source>
</evidence>
<dbReference type="AlphaFoldDB" id="A0A9W7ATB7"/>
<keyword evidence="14" id="KW-0732">Signal</keyword>
<dbReference type="InterPro" id="IPR020548">
    <property type="entry name" value="Fructose_bisphosphatase_AS"/>
</dbReference>
<name>A0A9W7ATB7_9STRA</name>
<evidence type="ECO:0000313" key="17">
    <source>
        <dbReference type="EMBL" id="GMH76246.1"/>
    </source>
</evidence>
<evidence type="ECO:0000256" key="14">
    <source>
        <dbReference type="SAM" id="SignalP"/>
    </source>
</evidence>
<dbReference type="Gene3D" id="3.30.540.10">
    <property type="entry name" value="Fructose-1,6-Bisphosphatase, subunit A, domain 1"/>
    <property type="match status" value="1"/>
</dbReference>
<keyword evidence="6" id="KW-0479">Metal-binding</keyword>
<keyword evidence="9 12" id="KW-0119">Carbohydrate metabolism</keyword>
<evidence type="ECO:0000256" key="2">
    <source>
        <dbReference type="ARBA" id="ARBA00001946"/>
    </source>
</evidence>
<comment type="caution">
    <text evidence="17">The sequence shown here is derived from an EMBL/GenBank/DDBJ whole genome shotgun (WGS) entry which is preliminary data.</text>
</comment>
<evidence type="ECO:0000256" key="11">
    <source>
        <dbReference type="ARBA" id="ARBA00032973"/>
    </source>
</evidence>
<feature type="domain" description="Fructose-1-6-bisphosphatase class I N-terminal" evidence="15">
    <location>
        <begin position="102"/>
        <end position="316"/>
    </location>
</feature>
<evidence type="ECO:0000256" key="8">
    <source>
        <dbReference type="ARBA" id="ARBA00022842"/>
    </source>
</evidence>
<dbReference type="Proteomes" id="UP001165085">
    <property type="component" value="Unassembled WGS sequence"/>
</dbReference>
<evidence type="ECO:0000256" key="3">
    <source>
        <dbReference type="ARBA" id="ARBA00010941"/>
    </source>
</evidence>
<dbReference type="InterPro" id="IPR000146">
    <property type="entry name" value="FBPase_class-1"/>
</dbReference>
<dbReference type="InterPro" id="IPR028343">
    <property type="entry name" value="FBPtase"/>
</dbReference>
<comment type="similarity">
    <text evidence="3 12">Belongs to the FBPase class 1 family.</text>
</comment>
<evidence type="ECO:0000256" key="5">
    <source>
        <dbReference type="ARBA" id="ARBA00013093"/>
    </source>
</evidence>
<organism evidence="17 18">
    <name type="scientific">Triparma strigata</name>
    <dbReference type="NCBI Taxonomy" id="1606541"/>
    <lineage>
        <taxon>Eukaryota</taxon>
        <taxon>Sar</taxon>
        <taxon>Stramenopiles</taxon>
        <taxon>Ochrophyta</taxon>
        <taxon>Bolidophyceae</taxon>
        <taxon>Parmales</taxon>
        <taxon>Triparmaceae</taxon>
        <taxon>Triparma</taxon>
    </lineage>
</organism>
<dbReference type="GO" id="GO:0030388">
    <property type="term" value="P:fructose 1,6-bisphosphate metabolic process"/>
    <property type="evidence" value="ECO:0007669"/>
    <property type="project" value="TreeGrafter"/>
</dbReference>
<sequence length="457" mass="49897">MPSTFRLLYVAYLLVLPSGDSFRLPFKDLLMPPPSSRFLKTNLNGFLGLGNNNNNKQEEARLVQEVNLGDPVVMINNVPTVAQGQLSTITLQRYLSSLVSSDESLREMEGLMLSIAMACKTISTLVNRAGINQLTGLETDVMGTRSGSQSGKGKNKAKKNIQGEDQKKLDVLSNGVLKNALKFTGKLGLLASEEEDEALLIESALDSRYVAVFDPLDGSSNIDASICTGTIFGVLEDDTVELKNEYKRNNDDCVRNADAECVSSTEALLQPGSQLAASGYCMYSSSTILVFTLGGSHPVIGFTLDPQLGEFVLTHPNMRVPKRGTYYSVNEGNSWLWDASIRHYIDKIKRGEGETKKRYSSRYVGSMVGDVHRTLLYGGIFGNPGDVKHRNGKLRLVYECSPMSFLVEQAGGGSCTSDGGSVLEVVPESVHQRSTCWLGSIEDVQELKSYLTPEETN</sequence>
<reference evidence="18" key="1">
    <citation type="journal article" date="2023" name="Commun. Biol.">
        <title>Genome analysis of Parmales, the sister group of diatoms, reveals the evolutionary specialization of diatoms from phago-mixotrophs to photoautotrophs.</title>
        <authorList>
            <person name="Ban H."/>
            <person name="Sato S."/>
            <person name="Yoshikawa S."/>
            <person name="Yamada K."/>
            <person name="Nakamura Y."/>
            <person name="Ichinomiya M."/>
            <person name="Sato N."/>
            <person name="Blanc-Mathieu R."/>
            <person name="Endo H."/>
            <person name="Kuwata A."/>
            <person name="Ogata H."/>
        </authorList>
    </citation>
    <scope>NUCLEOTIDE SEQUENCE [LARGE SCALE GENOMIC DNA]</scope>
    <source>
        <strain evidence="18">NIES 3701</strain>
    </source>
</reference>
<evidence type="ECO:0000256" key="13">
    <source>
        <dbReference type="SAM" id="MobiDB-lite"/>
    </source>
</evidence>
<evidence type="ECO:0000256" key="9">
    <source>
        <dbReference type="ARBA" id="ARBA00023277"/>
    </source>
</evidence>
<dbReference type="PIRSF" id="PIRSF500210">
    <property type="entry name" value="FBPtase"/>
    <property type="match status" value="1"/>
</dbReference>
<dbReference type="EMBL" id="BRXY01000195">
    <property type="protein sequence ID" value="GMH76246.1"/>
    <property type="molecule type" value="Genomic_DNA"/>
</dbReference>
<dbReference type="GO" id="GO:0006002">
    <property type="term" value="P:fructose 6-phosphate metabolic process"/>
    <property type="evidence" value="ECO:0007669"/>
    <property type="project" value="TreeGrafter"/>
</dbReference>
<comment type="catalytic activity">
    <reaction evidence="1">
        <text>beta-D-fructose 1,6-bisphosphate + H2O = beta-D-fructose 6-phosphate + phosphate</text>
        <dbReference type="Rhea" id="RHEA:11064"/>
        <dbReference type="ChEBI" id="CHEBI:15377"/>
        <dbReference type="ChEBI" id="CHEBI:32966"/>
        <dbReference type="ChEBI" id="CHEBI:43474"/>
        <dbReference type="ChEBI" id="CHEBI:57634"/>
        <dbReference type="EC" id="3.1.3.11"/>
    </reaction>
</comment>
<evidence type="ECO:0000256" key="10">
    <source>
        <dbReference type="ARBA" id="ARBA00024331"/>
    </source>
</evidence>
<dbReference type="SUPFAM" id="SSF56655">
    <property type="entry name" value="Carbohydrate phosphatase"/>
    <property type="match status" value="1"/>
</dbReference>
<dbReference type="OrthoDB" id="10256725at2759"/>
<keyword evidence="18" id="KW-1185">Reference proteome</keyword>
<comment type="subunit">
    <text evidence="4">Homotetramer.</text>
</comment>
<dbReference type="InterPro" id="IPR033391">
    <property type="entry name" value="FBPase_N"/>
</dbReference>
<evidence type="ECO:0000256" key="7">
    <source>
        <dbReference type="ARBA" id="ARBA00022801"/>
    </source>
</evidence>
<dbReference type="PROSITE" id="PS00124">
    <property type="entry name" value="FBPASE"/>
    <property type="match status" value="1"/>
</dbReference>
<proteinExistence type="inferred from homology"/>
<dbReference type="GO" id="GO:0006094">
    <property type="term" value="P:gluconeogenesis"/>
    <property type="evidence" value="ECO:0007669"/>
    <property type="project" value="TreeGrafter"/>
</dbReference>
<feature type="chain" id="PRO_5040947783" description="fructose-bisphosphatase" evidence="14">
    <location>
        <begin position="22"/>
        <end position="457"/>
    </location>
</feature>
<accession>A0A9W7ATB7</accession>
<comment type="cofactor">
    <cofactor evidence="2">
        <name>Mg(2+)</name>
        <dbReference type="ChEBI" id="CHEBI:18420"/>
    </cofactor>
</comment>
<dbReference type="GO" id="GO:0005829">
    <property type="term" value="C:cytosol"/>
    <property type="evidence" value="ECO:0007669"/>
    <property type="project" value="TreeGrafter"/>
</dbReference>
<dbReference type="GO" id="GO:0042132">
    <property type="term" value="F:fructose 1,6-bisphosphate 1-phosphatase activity"/>
    <property type="evidence" value="ECO:0007669"/>
    <property type="project" value="UniProtKB-EC"/>
</dbReference>
<dbReference type="Gene3D" id="3.40.190.80">
    <property type="match status" value="1"/>
</dbReference>
<feature type="signal peptide" evidence="14">
    <location>
        <begin position="1"/>
        <end position="21"/>
    </location>
</feature>
<evidence type="ECO:0000256" key="6">
    <source>
        <dbReference type="ARBA" id="ARBA00022723"/>
    </source>
</evidence>
<feature type="region of interest" description="Disordered" evidence="13">
    <location>
        <begin position="142"/>
        <end position="161"/>
    </location>
</feature>
<protein>
    <recommendedName>
        <fullName evidence="5">fructose-bisphosphatase</fullName>
        <ecNumber evidence="5">3.1.3.11</ecNumber>
    </recommendedName>
    <alternativeName>
        <fullName evidence="11">D-fructose-1,6-bisphosphate 1-phosphohydrolase</fullName>
    </alternativeName>
</protein>
<dbReference type="GO" id="GO:0006000">
    <property type="term" value="P:fructose metabolic process"/>
    <property type="evidence" value="ECO:0007669"/>
    <property type="project" value="TreeGrafter"/>
</dbReference>
<dbReference type="EC" id="3.1.3.11" evidence="5"/>
<dbReference type="Pfam" id="PF00316">
    <property type="entry name" value="FBPase"/>
    <property type="match status" value="1"/>
</dbReference>
<dbReference type="FunFam" id="3.40.190.80:FF:000001">
    <property type="entry name" value="Fructose-1,6-bisphosphatase class 1"/>
    <property type="match status" value="1"/>
</dbReference>
<dbReference type="InterPro" id="IPR044015">
    <property type="entry name" value="FBPase_C_dom"/>
</dbReference>
<dbReference type="PRINTS" id="PR00115">
    <property type="entry name" value="F16BPHPHTASE"/>
</dbReference>
<dbReference type="PANTHER" id="PTHR11556:SF1">
    <property type="entry name" value="FRUCTOSE-BISPHOSPHATASE"/>
    <property type="match status" value="1"/>
</dbReference>
<dbReference type="CDD" id="cd00354">
    <property type="entry name" value="FBPase"/>
    <property type="match status" value="1"/>
</dbReference>